<organism evidence="1">
    <name type="scientific">Solanum chilense</name>
    <name type="common">Tomato</name>
    <name type="synonym">Lycopersicon chilense</name>
    <dbReference type="NCBI Taxonomy" id="4083"/>
    <lineage>
        <taxon>Eukaryota</taxon>
        <taxon>Viridiplantae</taxon>
        <taxon>Streptophyta</taxon>
        <taxon>Embryophyta</taxon>
        <taxon>Tracheophyta</taxon>
        <taxon>Spermatophyta</taxon>
        <taxon>Magnoliopsida</taxon>
        <taxon>eudicotyledons</taxon>
        <taxon>Gunneridae</taxon>
        <taxon>Pentapetalae</taxon>
        <taxon>asterids</taxon>
        <taxon>lamiids</taxon>
        <taxon>Solanales</taxon>
        <taxon>Solanaceae</taxon>
        <taxon>Solanoideae</taxon>
        <taxon>Solaneae</taxon>
        <taxon>Solanum</taxon>
        <taxon>Solanum subgen. Lycopersicon</taxon>
    </lineage>
</organism>
<proteinExistence type="predicted"/>
<reference evidence="1" key="1">
    <citation type="submission" date="2019-05" db="EMBL/GenBank/DDBJ databases">
        <title>The de novo reference genome and transcriptome assemblies of the wild tomato species Solanum chilense.</title>
        <authorList>
            <person name="Stam R."/>
            <person name="Nosenko T."/>
            <person name="Hoerger A.C."/>
            <person name="Stephan W."/>
            <person name="Seidel M.A."/>
            <person name="Kuhn J.M.M."/>
            <person name="Haberer G."/>
            <person name="Tellier A."/>
        </authorList>
    </citation>
    <scope>NUCLEOTIDE SEQUENCE</scope>
    <source>
        <tissue evidence="1">Mature leaves</tissue>
    </source>
</reference>
<accession>A0A6N2BYZ0</accession>
<evidence type="ECO:0000313" key="1">
    <source>
        <dbReference type="EMBL" id="TMW99557.1"/>
    </source>
</evidence>
<protein>
    <recommendedName>
        <fullName evidence="2">FBD domain-containing protein</fullName>
    </recommendedName>
</protein>
<gene>
    <name evidence="1" type="ORF">EJD97_002378</name>
</gene>
<dbReference type="AlphaFoldDB" id="A0A6N2BYZ0"/>
<sequence>MAKSRRMQPEMKAALQLFQFSGGDDNSNNQDQVKYQLSFPPLLNALNVFTYLSFEVAWAQCLLRSSPYLEELEIKGPGDLSGELLDWVPWDTVDEILASFPDVTYNYLRAVKITGEMGAGVDMQLIKVLLAKSPVLLRMVIHPNVEGDDSLEDNKISAGITASRSYI</sequence>
<comment type="caution">
    <text evidence="1">The sequence shown here is derived from an EMBL/GenBank/DDBJ whole genome shotgun (WGS) entry which is preliminary data.</text>
</comment>
<dbReference type="EMBL" id="RXGB01001273">
    <property type="protein sequence ID" value="TMW99557.1"/>
    <property type="molecule type" value="Genomic_DNA"/>
</dbReference>
<name>A0A6N2BYZ0_SOLCI</name>
<evidence type="ECO:0008006" key="2">
    <source>
        <dbReference type="Google" id="ProtNLM"/>
    </source>
</evidence>